<keyword evidence="1" id="KW-0812">Transmembrane</keyword>
<dbReference type="NCBIfam" id="TIGR02532">
    <property type="entry name" value="IV_pilin_GFxxxE"/>
    <property type="match status" value="1"/>
</dbReference>
<name>A0A2M6Z3C3_9BACT</name>
<comment type="caution">
    <text evidence="2">The sequence shown here is derived from an EMBL/GenBank/DDBJ whole genome shotgun (WGS) entry which is preliminary data.</text>
</comment>
<dbReference type="SUPFAM" id="SSF54523">
    <property type="entry name" value="Pili subunits"/>
    <property type="match status" value="1"/>
</dbReference>
<protein>
    <recommendedName>
        <fullName evidence="4">General secretion pathway GspH domain-containing protein</fullName>
    </recommendedName>
</protein>
<evidence type="ECO:0000313" key="2">
    <source>
        <dbReference type="EMBL" id="PIU46903.1"/>
    </source>
</evidence>
<accession>A0A2M6Z3C3</accession>
<gene>
    <name evidence="2" type="ORF">COS93_01455</name>
</gene>
<proteinExistence type="predicted"/>
<evidence type="ECO:0000256" key="1">
    <source>
        <dbReference type="SAM" id="Phobius"/>
    </source>
</evidence>
<sequence length="171" mass="19059">MKKNFNGFTMIELLITMAIIGTLSAALFFNYGPIQDNFTLQKSAQKLAQDLRRIQEMAMAAEKEKCNGSETSNFGVYFNTESNNKYIIFADCDNSKTRNEGDIDVETISLEKKVEISVLSLSPLNVVFIPPDPTTLINNDKLITRAEVTLSLGDNKNKTVEINNAGRIVIK</sequence>
<organism evidence="2 3">
    <name type="scientific">bacterium (Candidatus Gribaldobacteria) CG07_land_8_20_14_0_80_33_18</name>
    <dbReference type="NCBI Taxonomy" id="2014272"/>
    <lineage>
        <taxon>Bacteria</taxon>
        <taxon>Candidatus Gribaldobacteria</taxon>
    </lineage>
</organism>
<keyword evidence="1" id="KW-0472">Membrane</keyword>
<feature type="transmembrane region" description="Helical" evidence="1">
    <location>
        <begin position="12"/>
        <end position="32"/>
    </location>
</feature>
<dbReference type="Gene3D" id="3.30.700.10">
    <property type="entry name" value="Glycoprotein, Type 4 Pilin"/>
    <property type="match status" value="1"/>
</dbReference>
<dbReference type="InterPro" id="IPR045584">
    <property type="entry name" value="Pilin-like"/>
</dbReference>
<dbReference type="Pfam" id="PF07963">
    <property type="entry name" value="N_methyl"/>
    <property type="match status" value="1"/>
</dbReference>
<evidence type="ECO:0000313" key="3">
    <source>
        <dbReference type="Proteomes" id="UP000228777"/>
    </source>
</evidence>
<dbReference type="EMBL" id="PEWP01000025">
    <property type="protein sequence ID" value="PIU46903.1"/>
    <property type="molecule type" value="Genomic_DNA"/>
</dbReference>
<keyword evidence="1" id="KW-1133">Transmembrane helix</keyword>
<evidence type="ECO:0008006" key="4">
    <source>
        <dbReference type="Google" id="ProtNLM"/>
    </source>
</evidence>
<dbReference type="Proteomes" id="UP000228777">
    <property type="component" value="Unassembled WGS sequence"/>
</dbReference>
<dbReference type="AlphaFoldDB" id="A0A2M6Z3C3"/>
<reference evidence="3" key="1">
    <citation type="submission" date="2017-09" db="EMBL/GenBank/DDBJ databases">
        <title>Depth-based differentiation of microbial function through sediment-hosted aquifers and enrichment of novel symbionts in the deep terrestrial subsurface.</title>
        <authorList>
            <person name="Probst A.J."/>
            <person name="Ladd B."/>
            <person name="Jarett J.K."/>
            <person name="Geller-Mcgrath D.E."/>
            <person name="Sieber C.M.K."/>
            <person name="Emerson J.B."/>
            <person name="Anantharaman K."/>
            <person name="Thomas B.C."/>
            <person name="Malmstrom R."/>
            <person name="Stieglmeier M."/>
            <person name="Klingl A."/>
            <person name="Woyke T."/>
            <person name="Ryan C.M."/>
            <person name="Banfield J.F."/>
        </authorList>
    </citation>
    <scope>NUCLEOTIDE SEQUENCE [LARGE SCALE GENOMIC DNA]</scope>
</reference>
<dbReference type="InterPro" id="IPR012902">
    <property type="entry name" value="N_methyl_site"/>
</dbReference>